<name>A0A2S1SSQ7_9ACTN</name>
<dbReference type="KEGG" id="stir:DDW44_12075"/>
<evidence type="ECO:0000313" key="3">
    <source>
        <dbReference type="Proteomes" id="UP000244900"/>
    </source>
</evidence>
<dbReference type="Proteomes" id="UP000244900">
    <property type="component" value="Chromosome"/>
</dbReference>
<organism evidence="2 3">
    <name type="scientific">Streptomyces tirandamycinicus</name>
    <dbReference type="NCBI Taxonomy" id="2174846"/>
    <lineage>
        <taxon>Bacteria</taxon>
        <taxon>Bacillati</taxon>
        <taxon>Actinomycetota</taxon>
        <taxon>Actinomycetes</taxon>
        <taxon>Kitasatosporales</taxon>
        <taxon>Streptomycetaceae</taxon>
        <taxon>Streptomyces</taxon>
    </lineage>
</organism>
<keyword evidence="1" id="KW-0472">Membrane</keyword>
<sequence length="156" mass="16027">MKRNSSGRILDHGRRVSMAAVALLLLVAGFWSSWGTAQHVLLSKGREHGRLTVADCGETVCTGLFDPEGPGGARTGMAIERSVAVSEGARLDVVVKPGTDEVVRSGWPGALHAWLPLGGALLLAACVVGGGLRMPRTAWATAAAGGALLVGAFFAL</sequence>
<gene>
    <name evidence="2" type="ORF">DDW44_12075</name>
</gene>
<evidence type="ECO:0000313" key="2">
    <source>
        <dbReference type="EMBL" id="AWI29445.1"/>
    </source>
</evidence>
<dbReference type="AlphaFoldDB" id="A0A2S1SSQ7"/>
<keyword evidence="3" id="KW-1185">Reference proteome</keyword>
<reference evidence="2 3" key="1">
    <citation type="submission" date="2018-05" db="EMBL/GenBank/DDBJ databases">
        <title>Complete genome sequence of sponge-derived Streptomyces sp. HNM0039.</title>
        <authorList>
            <person name="Huang X."/>
            <person name="Zhou S."/>
        </authorList>
    </citation>
    <scope>NUCLEOTIDE SEQUENCE [LARGE SCALE GENOMIC DNA]</scope>
    <source>
        <strain evidence="2 3">HNM0039</strain>
    </source>
</reference>
<accession>A0A2S1SSQ7</accession>
<evidence type="ECO:0000256" key="1">
    <source>
        <dbReference type="SAM" id="Phobius"/>
    </source>
</evidence>
<feature type="transmembrane region" description="Helical" evidence="1">
    <location>
        <begin position="111"/>
        <end position="130"/>
    </location>
</feature>
<proteinExistence type="predicted"/>
<feature type="transmembrane region" description="Helical" evidence="1">
    <location>
        <begin position="137"/>
        <end position="155"/>
    </location>
</feature>
<keyword evidence="1" id="KW-1133">Transmembrane helix</keyword>
<protein>
    <submittedName>
        <fullName evidence="2">Uncharacterized protein</fullName>
    </submittedName>
</protein>
<dbReference type="RefSeq" id="WP_108906407.1">
    <property type="nucleotide sequence ID" value="NZ_CP029188.1"/>
</dbReference>
<keyword evidence="1" id="KW-0812">Transmembrane</keyword>
<dbReference type="EMBL" id="CP029188">
    <property type="protein sequence ID" value="AWI29445.1"/>
    <property type="molecule type" value="Genomic_DNA"/>
</dbReference>
<dbReference type="OrthoDB" id="4332438at2"/>